<gene>
    <name evidence="7" type="ORF">MACJ_000253</name>
</gene>
<evidence type="ECO:0000259" key="6">
    <source>
        <dbReference type="PROSITE" id="PS50271"/>
    </source>
</evidence>
<dbReference type="InterPro" id="IPR041432">
    <property type="entry name" value="UBP13_Znf-UBP_var"/>
</dbReference>
<dbReference type="Pfam" id="PF02148">
    <property type="entry name" value="zf-UBP"/>
    <property type="match status" value="1"/>
</dbReference>
<dbReference type="PROSITE" id="PS50271">
    <property type="entry name" value="ZF_UBP"/>
    <property type="match status" value="1"/>
</dbReference>
<organism evidence="7 8">
    <name type="scientific">Theileria orientalis</name>
    <dbReference type="NCBI Taxonomy" id="68886"/>
    <lineage>
        <taxon>Eukaryota</taxon>
        <taxon>Sar</taxon>
        <taxon>Alveolata</taxon>
        <taxon>Apicomplexa</taxon>
        <taxon>Aconoidasida</taxon>
        <taxon>Piroplasmida</taxon>
        <taxon>Theileriidae</taxon>
        <taxon>Theileria</taxon>
    </lineage>
</organism>
<keyword evidence="7" id="KW-0378">Hydrolase</keyword>
<dbReference type="InterPro" id="IPR050185">
    <property type="entry name" value="Ub_carboxyl-term_hydrolase"/>
</dbReference>
<dbReference type="InterPro" id="IPR018200">
    <property type="entry name" value="USP_CS"/>
</dbReference>
<dbReference type="Pfam" id="PF17807">
    <property type="entry name" value="zf-UBP_var"/>
    <property type="match status" value="1"/>
</dbReference>
<dbReference type="OrthoDB" id="361536at2759"/>
<name>A0A976QRI9_THEOR</name>
<dbReference type="PROSITE" id="PS00973">
    <property type="entry name" value="USP_2"/>
    <property type="match status" value="1"/>
</dbReference>
<reference evidence="7" key="1">
    <citation type="submission" date="2022-07" db="EMBL/GenBank/DDBJ databases">
        <title>Evaluation of T. orientalis genome assembly methods using nanopore sequencing and analysis of variation between genomes.</title>
        <authorList>
            <person name="Yam J."/>
            <person name="Micallef M.L."/>
            <person name="Liu M."/>
            <person name="Djordjevic S.P."/>
            <person name="Bogema D.R."/>
            <person name="Jenkins C."/>
        </authorList>
    </citation>
    <scope>NUCLEOTIDE SEQUENCE</scope>
    <source>
        <strain evidence="7">Fish Creek</strain>
    </source>
</reference>
<evidence type="ECO:0000313" key="8">
    <source>
        <dbReference type="Proteomes" id="UP000244803"/>
    </source>
</evidence>
<dbReference type="PROSITE" id="PS50235">
    <property type="entry name" value="USP_3"/>
    <property type="match status" value="1"/>
</dbReference>
<dbReference type="EC" id="3.4.19.12" evidence="7"/>
<dbReference type="Proteomes" id="UP000244803">
    <property type="component" value="Chromosome 1"/>
</dbReference>
<evidence type="ECO:0000256" key="3">
    <source>
        <dbReference type="ARBA" id="ARBA00022833"/>
    </source>
</evidence>
<dbReference type="InterPro" id="IPR001394">
    <property type="entry name" value="Peptidase_C19_UCH"/>
</dbReference>
<dbReference type="InterPro" id="IPR001607">
    <property type="entry name" value="Znf_UBP"/>
</dbReference>
<dbReference type="Gene3D" id="3.90.70.10">
    <property type="entry name" value="Cysteine proteinases"/>
    <property type="match status" value="1"/>
</dbReference>
<dbReference type="Pfam" id="PF00443">
    <property type="entry name" value="UCH"/>
    <property type="match status" value="1"/>
</dbReference>
<dbReference type="InterPro" id="IPR028889">
    <property type="entry name" value="USP"/>
</dbReference>
<feature type="domain" description="USP" evidence="5">
    <location>
        <begin position="310"/>
        <end position="724"/>
    </location>
</feature>
<dbReference type="InterPro" id="IPR038765">
    <property type="entry name" value="Papain-like_cys_pep_sf"/>
</dbReference>
<dbReference type="SUPFAM" id="SSF57850">
    <property type="entry name" value="RING/U-box"/>
    <property type="match status" value="1"/>
</dbReference>
<dbReference type="EMBL" id="CP056065">
    <property type="protein sequence ID" value="UKJ87813.2"/>
    <property type="molecule type" value="Genomic_DNA"/>
</dbReference>
<keyword evidence="1" id="KW-0479">Metal-binding</keyword>
<keyword evidence="2 4" id="KW-0863">Zinc-finger</keyword>
<dbReference type="SMART" id="SM00290">
    <property type="entry name" value="ZnF_UBP"/>
    <property type="match status" value="1"/>
</dbReference>
<evidence type="ECO:0000313" key="7">
    <source>
        <dbReference type="EMBL" id="UKJ87813.2"/>
    </source>
</evidence>
<evidence type="ECO:0000256" key="1">
    <source>
        <dbReference type="ARBA" id="ARBA00022723"/>
    </source>
</evidence>
<dbReference type="GO" id="GO:0016579">
    <property type="term" value="P:protein deubiquitination"/>
    <property type="evidence" value="ECO:0007669"/>
    <property type="project" value="InterPro"/>
</dbReference>
<dbReference type="InterPro" id="IPR013083">
    <property type="entry name" value="Znf_RING/FYVE/PHD"/>
</dbReference>
<accession>A0A976QRI9</accession>
<dbReference type="AlphaFoldDB" id="A0A976QRI9"/>
<sequence>MNPLTDKFDQLCKELSLKVPNSYSVVHKTECIYSIDNEYFPDGIFINLSTFESFGKEMLKYDKNYSKAIYLNVKRHLEPVFQEEPEETQQDDVVYKERKYYEEVTEYEVFSPSLGSIKLEESPGNLLNICNAIIDHAGYEFKSHDLSWMNMIEESKYARSLVQIPNPPQISHNNLKCQKCGSTTNLWLNLSDGFVGCGRKNYDSGGCQDGSEGAALLHYQETGCKYHLAVKIGTITPTSADVYSYAPDEDNLVTDPLLDKHLSHFGIKIQLLEKTEKTTLQLELEKNQSHSWTDVVTDNDLIMKPAPKFVGIDNSGHNCYINSIVQFLNNVPEMNSYFIHYYNRFNVTDFDDVLLQYSKICTCINTNKFVTQCNLNLSKYQTKCKERNIEYFDITSHKSFHVNPNMFKYSLSKHNKLFDNNDQQDAEEFLSFFIDYLNEHVDMKDNELDLKKLFYFNVYQVVKCEALKLINVNTTETHILSLSLLNSLTPTSDNEVDNTEELLLTDPINNWYNKVPIEYLNDGVTHPATLENGLSNLPKYLFIKLERFYMKKDWTFSKLVNPVLVPDVVTFKLYDENSVDDDGYQVVYNDKDGRKGASKVFYDNLKLLGYYGDDISSLLDYLSTTTANGNEDANTGATASNANSNYRTDNSYYNNDLGYGSMGECEVGYQLVGFVTHVGNSINSGHYICHLKKDNDWYAFNDSKINKCANVPVQNGYIYLFQRL</sequence>
<evidence type="ECO:0000259" key="5">
    <source>
        <dbReference type="PROSITE" id="PS50235"/>
    </source>
</evidence>
<proteinExistence type="predicted"/>
<keyword evidence="3" id="KW-0862">Zinc</keyword>
<feature type="domain" description="UBP-type" evidence="6">
    <location>
        <begin position="153"/>
        <end position="269"/>
    </location>
</feature>
<dbReference type="Gene3D" id="3.30.40.10">
    <property type="entry name" value="Zinc/RING finger domain, C3HC4 (zinc finger)"/>
    <property type="match status" value="2"/>
</dbReference>
<dbReference type="PANTHER" id="PTHR21646:SF10">
    <property type="entry name" value="UBIQUITIN CARBOXYL-TERMINAL HYDROLASE 14"/>
    <property type="match status" value="1"/>
</dbReference>
<protein>
    <submittedName>
        <fullName evidence="7">Ubiquitinyl hydrolase 1</fullName>
        <ecNumber evidence="7">3.4.19.12</ecNumber>
    </submittedName>
</protein>
<dbReference type="PANTHER" id="PTHR21646">
    <property type="entry name" value="UBIQUITIN CARBOXYL-TERMINAL HYDROLASE"/>
    <property type="match status" value="1"/>
</dbReference>
<dbReference type="GO" id="GO:0008270">
    <property type="term" value="F:zinc ion binding"/>
    <property type="evidence" value="ECO:0007669"/>
    <property type="project" value="UniProtKB-KW"/>
</dbReference>
<evidence type="ECO:0000256" key="4">
    <source>
        <dbReference type="PROSITE-ProRule" id="PRU00502"/>
    </source>
</evidence>
<dbReference type="GO" id="GO:0004843">
    <property type="term" value="F:cysteine-type deubiquitinase activity"/>
    <property type="evidence" value="ECO:0007669"/>
    <property type="project" value="UniProtKB-EC"/>
</dbReference>
<dbReference type="SUPFAM" id="SSF54001">
    <property type="entry name" value="Cysteine proteinases"/>
    <property type="match status" value="1"/>
</dbReference>
<evidence type="ECO:0000256" key="2">
    <source>
        <dbReference type="ARBA" id="ARBA00022771"/>
    </source>
</evidence>